<dbReference type="VEuPathDB" id="PiroplasmaDB:TA09655"/>
<dbReference type="EMBL" id="UIVT01000001">
    <property type="protein sequence ID" value="SVP89339.1"/>
    <property type="molecule type" value="Genomic_DNA"/>
</dbReference>
<evidence type="ECO:0000313" key="2">
    <source>
        <dbReference type="EMBL" id="SVP89339.1"/>
    </source>
</evidence>
<name>A0A3B0MSH5_THEAN</name>
<reference evidence="3" key="1">
    <citation type="submission" date="2018-07" db="EMBL/GenBank/DDBJ databases">
        <authorList>
            <person name="Quirk P.G."/>
            <person name="Krulwich T.A."/>
        </authorList>
    </citation>
    <scope>NUCLEOTIDE SEQUENCE</scope>
    <source>
        <strain evidence="3">Anand</strain>
    </source>
</reference>
<evidence type="ECO:0000313" key="3">
    <source>
        <dbReference type="EMBL" id="SVP90480.1"/>
    </source>
</evidence>
<dbReference type="EMBL" id="UIVS01000001">
    <property type="protein sequence ID" value="SVP90480.1"/>
    <property type="molecule type" value="Genomic_DNA"/>
</dbReference>
<accession>A0A3B0MSH5</accession>
<dbReference type="AlphaFoldDB" id="A0A3B0MSH5"/>
<gene>
    <name evidence="2" type="ORF">TAT_000119300</name>
    <name evidence="3" type="ORF">TAV_000118700</name>
</gene>
<evidence type="ECO:0000256" key="1">
    <source>
        <dbReference type="SAM" id="MobiDB-lite"/>
    </source>
</evidence>
<feature type="region of interest" description="Disordered" evidence="1">
    <location>
        <begin position="100"/>
        <end position="136"/>
    </location>
</feature>
<protein>
    <submittedName>
        <fullName evidence="3">Uncharacterized protein</fullName>
    </submittedName>
</protein>
<organism evidence="3">
    <name type="scientific">Theileria annulata</name>
    <dbReference type="NCBI Taxonomy" id="5874"/>
    <lineage>
        <taxon>Eukaryota</taxon>
        <taxon>Sar</taxon>
        <taxon>Alveolata</taxon>
        <taxon>Apicomplexa</taxon>
        <taxon>Aconoidasida</taxon>
        <taxon>Piroplasmida</taxon>
        <taxon>Theileriidae</taxon>
        <taxon>Theileria</taxon>
    </lineage>
</organism>
<proteinExistence type="predicted"/>
<sequence>MEVNKWKEMEGNLWKDNINMEEVEIILNKAKELEIKEEIENFIIYIQNIIKELNNYYFPNKPNPAIYTILNNSLNILNMKIKNKSQSKFKFKSNSNTVSVTELGPTDTNSTQDSSAVKDTSIKDTNSTTTKDISTEDTNNEDITAVVPDTVTEEINEVKIFNENYIIKNIQNQK</sequence>
<feature type="compositionally biased region" description="Polar residues" evidence="1">
    <location>
        <begin position="106"/>
        <end position="132"/>
    </location>
</feature>